<keyword evidence="1" id="KW-0378">Hydrolase</keyword>
<keyword evidence="3" id="KW-1185">Reference proteome</keyword>
<evidence type="ECO:0000313" key="3">
    <source>
        <dbReference type="Proteomes" id="UP000585474"/>
    </source>
</evidence>
<proteinExistence type="predicted"/>
<dbReference type="EMBL" id="BJWL01000425">
    <property type="protein sequence ID" value="GFS43652.1"/>
    <property type="molecule type" value="Genomic_DNA"/>
</dbReference>
<dbReference type="Proteomes" id="UP000585474">
    <property type="component" value="Unassembled WGS sequence"/>
</dbReference>
<evidence type="ECO:0000313" key="2">
    <source>
        <dbReference type="EMBL" id="GFS43652.1"/>
    </source>
</evidence>
<dbReference type="EMBL" id="BJWL01000067">
    <property type="protein sequence ID" value="GFS29017.1"/>
    <property type="molecule type" value="Genomic_DNA"/>
</dbReference>
<organism evidence="1 3">
    <name type="scientific">Actinidia rufa</name>
    <dbReference type="NCBI Taxonomy" id="165716"/>
    <lineage>
        <taxon>Eukaryota</taxon>
        <taxon>Viridiplantae</taxon>
        <taxon>Streptophyta</taxon>
        <taxon>Embryophyta</taxon>
        <taxon>Tracheophyta</taxon>
        <taxon>Spermatophyta</taxon>
        <taxon>Magnoliopsida</taxon>
        <taxon>eudicotyledons</taxon>
        <taxon>Gunneridae</taxon>
        <taxon>Pentapetalae</taxon>
        <taxon>asterids</taxon>
        <taxon>Ericales</taxon>
        <taxon>Actinidiaceae</taxon>
        <taxon>Actinidia</taxon>
    </lineage>
</organism>
<gene>
    <name evidence="1" type="ORF">Acr_00g0005000</name>
    <name evidence="2" type="ORF">Acr_00g0086210</name>
</gene>
<name>A0A7J0D7L8_9ERIC</name>
<accession>A0A7J0D7L8</accession>
<reference evidence="1" key="2">
    <citation type="submission" date="2020-08" db="EMBL/GenBank/DDBJ databases">
        <title>De Novo Assembly of kiwifruit Actinidia rufa.</title>
        <authorList>
            <person name="Sugita-Konishi S."/>
            <person name="Sato K."/>
            <person name="Mori E."/>
            <person name="Abe Y."/>
            <person name="Kisaki G."/>
            <person name="Hamano K."/>
            <person name="Suezawa K."/>
            <person name="Otani M."/>
            <person name="Fukuda T."/>
            <person name="Manabe T."/>
            <person name="Gomi K."/>
            <person name="Tabuchi M."/>
            <person name="Akimitsu K."/>
            <person name="Kataoka I."/>
        </authorList>
    </citation>
    <scope>NUCLEOTIDE SEQUENCE</scope>
    <source>
        <strain evidence="1">Fuchu</strain>
    </source>
</reference>
<evidence type="ECO:0000313" key="1">
    <source>
        <dbReference type="EMBL" id="GFS29017.1"/>
    </source>
</evidence>
<dbReference type="AlphaFoldDB" id="A0A7J0D7L8"/>
<comment type="caution">
    <text evidence="1">The sequence shown here is derived from an EMBL/GenBank/DDBJ whole genome shotgun (WGS) entry which is preliminary data.</text>
</comment>
<reference evidence="3" key="1">
    <citation type="submission" date="2019-07" db="EMBL/GenBank/DDBJ databases">
        <title>De Novo Assembly of kiwifruit Actinidia rufa.</title>
        <authorList>
            <person name="Sugita-Konishi S."/>
            <person name="Sato K."/>
            <person name="Mori E."/>
            <person name="Abe Y."/>
            <person name="Kisaki G."/>
            <person name="Hamano K."/>
            <person name="Suezawa K."/>
            <person name="Otani M."/>
            <person name="Fukuda T."/>
            <person name="Manabe T."/>
            <person name="Gomi K."/>
            <person name="Tabuchi M."/>
            <person name="Akimitsu K."/>
            <person name="Kataoka I."/>
        </authorList>
    </citation>
    <scope>NUCLEOTIDE SEQUENCE [LARGE SCALE GENOMIC DNA]</scope>
    <source>
        <strain evidence="3">cv. Fuchu</strain>
        <strain evidence="2">Fuchu</strain>
    </source>
</reference>
<dbReference type="GO" id="GO:0016787">
    <property type="term" value="F:hydrolase activity"/>
    <property type="evidence" value="ECO:0007669"/>
    <property type="project" value="UniProtKB-KW"/>
</dbReference>
<sequence>MAVGLAARVSDAWPVQCGEVVAHQRSCAEERRCAHFEEAWEDSAD</sequence>
<protein>
    <submittedName>
        <fullName evidence="1">P-loop containing nucleoside triphosphate hydrolases superfamily protein</fullName>
    </submittedName>
</protein>